<dbReference type="HOGENOM" id="CLU_005379_2_2_2"/>
<dbReference type="Pfam" id="PF23989">
    <property type="entry name" value="PilB3_C"/>
    <property type="match status" value="1"/>
</dbReference>
<dbReference type="PANTHER" id="PTHR30486:SF6">
    <property type="entry name" value="TYPE IV PILUS RETRACTATION ATPASE PILT"/>
    <property type="match status" value="1"/>
</dbReference>
<reference evidence="6 7" key="1">
    <citation type="submission" date="2013-07" db="EMBL/GenBank/DDBJ databases">
        <title>Genome of Archaeoglobus fulgidus.</title>
        <authorList>
            <person name="Fiebig A."/>
            <person name="Birkeland N.-K."/>
        </authorList>
    </citation>
    <scope>NUCLEOTIDE SEQUENCE [LARGE SCALE GENOMIC DNA]</scope>
    <source>
        <strain evidence="6 7">DSM 8774</strain>
    </source>
</reference>
<keyword evidence="2" id="KW-0175">Coiled coil</keyword>
<evidence type="ECO:0000313" key="6">
    <source>
        <dbReference type="EMBL" id="AIG97873.1"/>
    </source>
</evidence>
<proteinExistence type="inferred from homology"/>
<accession>A0A075WJV2</accession>
<evidence type="ECO:0000259" key="3">
    <source>
        <dbReference type="Pfam" id="PF00437"/>
    </source>
</evidence>
<dbReference type="GO" id="GO:0016887">
    <property type="term" value="F:ATP hydrolysis activity"/>
    <property type="evidence" value="ECO:0007669"/>
    <property type="project" value="InterPro"/>
</dbReference>
<evidence type="ECO:0000259" key="5">
    <source>
        <dbReference type="Pfam" id="PF23990"/>
    </source>
</evidence>
<evidence type="ECO:0000313" key="7">
    <source>
        <dbReference type="Proteomes" id="UP000028501"/>
    </source>
</evidence>
<dbReference type="Gene3D" id="3.40.50.300">
    <property type="entry name" value="P-loop containing nucleotide triphosphate hydrolases"/>
    <property type="match status" value="1"/>
</dbReference>
<evidence type="ECO:0000256" key="1">
    <source>
        <dbReference type="ARBA" id="ARBA00006611"/>
    </source>
</evidence>
<dbReference type="EMBL" id="CP006577">
    <property type="protein sequence ID" value="AIG97873.1"/>
    <property type="molecule type" value="Genomic_DNA"/>
</dbReference>
<name>A0A075WJV2_ARCFL</name>
<sequence>MPKINFRQLKFRGKEQEESEEEEAEQLADYEKEALEAIEEVKQKEEILKVKREKKKIIGLPKRKEYSVEEHGELVEYSPPVGWSIVEEYWLLEPYCKAFIIYNEEEQEYRYQVVEPRLDPYETEVYGHLSVLLKDKLEENFFEDGKVAKEVVLKETFDDLISEVGFDLEDRSYYKIWYYIMRDFLYYDKITPLMLDKMLEDISCNGVRKYMYVFHRNYTNLRTNVIFDDPDELDSFVVNLAQKCGKHISIAEPMVDATMPDGSRIQMTLGREVTDHGSTFTIRKFREEPVTPIDLIAWKTFSSEQMAYLWLCIENKKSLIFAGGTASGKTTSMNAISLFIPRRSKIVTIEDTRELMLPHENWIPAVTRDAFHGEKGAVDMYDLLRAALRQRLEYIIVGEVRGREALTLFQAMATGHTTYSTLHADSISGAIHRLENPPIGVPRPMLEALDIISIQAQTYVGDRRVRRNMEIAEIVGLDAHTKMLRTSTVFQWDSVKDEHAMVGTSKALEEIRRQRGWSVRELNEELERRRRVLEFMLEHNVRDFKRVSNIIHTYQTKPDKIMEAISKEG</sequence>
<organism evidence="6 7">
    <name type="scientific">Archaeoglobus fulgidus DSM 8774</name>
    <dbReference type="NCBI Taxonomy" id="1344584"/>
    <lineage>
        <taxon>Archaea</taxon>
        <taxon>Methanobacteriati</taxon>
        <taxon>Methanobacteriota</taxon>
        <taxon>Archaeoglobi</taxon>
        <taxon>Archaeoglobales</taxon>
        <taxon>Archaeoglobaceae</taxon>
        <taxon>Archaeoglobus</taxon>
    </lineage>
</organism>
<dbReference type="Pfam" id="PF00437">
    <property type="entry name" value="T2SSE"/>
    <property type="match status" value="1"/>
</dbReference>
<dbReference type="InterPro" id="IPR027417">
    <property type="entry name" value="P-loop_NTPase"/>
</dbReference>
<dbReference type="Pfam" id="PF23990">
    <property type="entry name" value="PilB3_N"/>
    <property type="match status" value="1"/>
</dbReference>
<comment type="similarity">
    <text evidence="1">Belongs to the GSP E family.</text>
</comment>
<feature type="coiled-coil region" evidence="2">
    <location>
        <begin position="13"/>
        <end position="47"/>
    </location>
</feature>
<dbReference type="Proteomes" id="UP000028501">
    <property type="component" value="Chromosome"/>
</dbReference>
<dbReference type="InterPro" id="IPR056570">
    <property type="entry name" value="PilB3-like_N"/>
</dbReference>
<feature type="domain" description="PilB3-like C-terminal" evidence="4">
    <location>
        <begin position="505"/>
        <end position="565"/>
    </location>
</feature>
<dbReference type="InterPro" id="IPR056571">
    <property type="entry name" value="PilB3-like_C"/>
</dbReference>
<dbReference type="InterPro" id="IPR001482">
    <property type="entry name" value="T2SS/T4SS_dom"/>
</dbReference>
<feature type="domain" description="PilB3-like N-terminal" evidence="5">
    <location>
        <begin position="63"/>
        <end position="116"/>
    </location>
</feature>
<evidence type="ECO:0000256" key="2">
    <source>
        <dbReference type="SAM" id="Coils"/>
    </source>
</evidence>
<dbReference type="InterPro" id="IPR050921">
    <property type="entry name" value="T4SS_GSP_E_ATPase"/>
</dbReference>
<protein>
    <submittedName>
        <fullName evidence="6">Type IV secretory pathway, VirB11 component</fullName>
    </submittedName>
</protein>
<dbReference type="PANTHER" id="PTHR30486">
    <property type="entry name" value="TWITCHING MOTILITY PROTEIN PILT"/>
    <property type="match status" value="1"/>
</dbReference>
<evidence type="ECO:0000259" key="4">
    <source>
        <dbReference type="Pfam" id="PF23989"/>
    </source>
</evidence>
<gene>
    <name evidence="6" type="ORF">AFULGI_00010900</name>
</gene>
<dbReference type="CDD" id="cd01130">
    <property type="entry name" value="VirB11-like_ATPase"/>
    <property type="match status" value="1"/>
</dbReference>
<dbReference type="KEGG" id="afg:AFULGI_00010900"/>
<dbReference type="Gene3D" id="3.30.450.380">
    <property type="match status" value="1"/>
</dbReference>
<dbReference type="RefSeq" id="WP_048095479.1">
    <property type="nucleotide sequence ID" value="NZ_CP006577.1"/>
</dbReference>
<feature type="domain" description="Bacterial type II secretion system protein E" evidence="3">
    <location>
        <begin position="224"/>
        <end position="500"/>
    </location>
</feature>
<dbReference type="SUPFAM" id="SSF52540">
    <property type="entry name" value="P-loop containing nucleoside triphosphate hydrolases"/>
    <property type="match status" value="1"/>
</dbReference>
<dbReference type="AlphaFoldDB" id="A0A075WJV2"/>
<dbReference type="GeneID" id="24794601"/>